<dbReference type="EMBL" id="QKWP01000516">
    <property type="protein sequence ID" value="RIB18801.1"/>
    <property type="molecule type" value="Genomic_DNA"/>
</dbReference>
<evidence type="ECO:0000256" key="1">
    <source>
        <dbReference type="SAM" id="MobiDB-lite"/>
    </source>
</evidence>
<keyword evidence="3" id="KW-1185">Reference proteome</keyword>
<name>A0A397VA31_9GLOM</name>
<gene>
    <name evidence="2" type="ORF">C2G38_2183619</name>
</gene>
<reference evidence="2 3" key="1">
    <citation type="submission" date="2018-06" db="EMBL/GenBank/DDBJ databases">
        <title>Comparative genomics reveals the genomic features of Rhizophagus irregularis, R. cerebriforme, R. diaphanum and Gigaspora rosea, and their symbiotic lifestyle signature.</title>
        <authorList>
            <person name="Morin E."/>
            <person name="San Clemente H."/>
            <person name="Chen E.C.H."/>
            <person name="De La Providencia I."/>
            <person name="Hainaut M."/>
            <person name="Kuo A."/>
            <person name="Kohler A."/>
            <person name="Murat C."/>
            <person name="Tang N."/>
            <person name="Roy S."/>
            <person name="Loubradou J."/>
            <person name="Henrissat B."/>
            <person name="Grigoriev I.V."/>
            <person name="Corradi N."/>
            <person name="Roux C."/>
            <person name="Martin F.M."/>
        </authorList>
    </citation>
    <scope>NUCLEOTIDE SEQUENCE [LARGE SCALE GENOMIC DNA]</scope>
    <source>
        <strain evidence="2 3">DAOM 194757</strain>
    </source>
</reference>
<feature type="compositionally biased region" description="Polar residues" evidence="1">
    <location>
        <begin position="162"/>
        <end position="172"/>
    </location>
</feature>
<feature type="region of interest" description="Disordered" evidence="1">
    <location>
        <begin position="153"/>
        <end position="172"/>
    </location>
</feature>
<evidence type="ECO:0000313" key="2">
    <source>
        <dbReference type="EMBL" id="RIB18801.1"/>
    </source>
</evidence>
<evidence type="ECO:0000313" key="3">
    <source>
        <dbReference type="Proteomes" id="UP000266673"/>
    </source>
</evidence>
<sequence>MESSFIKAMDYYATYGNLSKRRKFKKPSDEKLKPYIKNSVHANTQKSTNVWTKRFKEYVNDTHPEVDLDTLQDNDHTQIIPPDDEPGEIGLIADINLYISKRPIDVDEEFFLRPLKNYSGVDVQAGMSITKHRTIEAYNMYREIAKLVVPLGTKKSNDNKANDQNNEGNEND</sequence>
<accession>A0A397VA31</accession>
<organism evidence="2 3">
    <name type="scientific">Gigaspora rosea</name>
    <dbReference type="NCBI Taxonomy" id="44941"/>
    <lineage>
        <taxon>Eukaryota</taxon>
        <taxon>Fungi</taxon>
        <taxon>Fungi incertae sedis</taxon>
        <taxon>Mucoromycota</taxon>
        <taxon>Glomeromycotina</taxon>
        <taxon>Glomeromycetes</taxon>
        <taxon>Diversisporales</taxon>
        <taxon>Gigasporaceae</taxon>
        <taxon>Gigaspora</taxon>
    </lineage>
</organism>
<protein>
    <submittedName>
        <fullName evidence="2">Uncharacterized protein</fullName>
    </submittedName>
</protein>
<dbReference type="OrthoDB" id="2341306at2759"/>
<comment type="caution">
    <text evidence="2">The sequence shown here is derived from an EMBL/GenBank/DDBJ whole genome shotgun (WGS) entry which is preliminary data.</text>
</comment>
<dbReference type="AlphaFoldDB" id="A0A397VA31"/>
<dbReference type="Proteomes" id="UP000266673">
    <property type="component" value="Unassembled WGS sequence"/>
</dbReference>
<proteinExistence type="predicted"/>